<protein>
    <recommendedName>
        <fullName evidence="6">Mitochondrial-processing peptidase subunit beta</fullName>
        <ecNumber evidence="5">3.4.24.64</ecNumber>
    </recommendedName>
    <alternativeName>
        <fullName evidence="14">Beta-MPP</fullName>
    </alternativeName>
</protein>
<keyword evidence="13" id="KW-0496">Mitochondrion</keyword>
<evidence type="ECO:0000256" key="11">
    <source>
        <dbReference type="ARBA" id="ARBA00022946"/>
    </source>
</evidence>
<dbReference type="GO" id="GO:0004222">
    <property type="term" value="F:metalloendopeptidase activity"/>
    <property type="evidence" value="ECO:0007669"/>
    <property type="project" value="UniProtKB-EC"/>
</dbReference>
<evidence type="ECO:0000256" key="5">
    <source>
        <dbReference type="ARBA" id="ARBA00012299"/>
    </source>
</evidence>
<dbReference type="GO" id="GO:0005759">
    <property type="term" value="C:mitochondrial matrix"/>
    <property type="evidence" value="ECO:0007669"/>
    <property type="project" value="UniProtKB-ARBA"/>
</dbReference>
<dbReference type="PANTHER" id="PTHR11851">
    <property type="entry name" value="METALLOPROTEASE"/>
    <property type="match status" value="1"/>
</dbReference>
<dbReference type="EC" id="3.4.24.64" evidence="5"/>
<evidence type="ECO:0000256" key="9">
    <source>
        <dbReference type="ARBA" id="ARBA00022801"/>
    </source>
</evidence>
<feature type="domain" description="Peptidase M16 C-terminal" evidence="17">
    <location>
        <begin position="204"/>
        <end position="389"/>
    </location>
</feature>
<evidence type="ECO:0000256" key="6">
    <source>
        <dbReference type="ARBA" id="ARBA00020510"/>
    </source>
</evidence>
<comment type="similarity">
    <text evidence="4 15">Belongs to the peptidase M16 family.</text>
</comment>
<dbReference type="GO" id="GO:0046872">
    <property type="term" value="F:metal ion binding"/>
    <property type="evidence" value="ECO:0007669"/>
    <property type="project" value="UniProtKB-KW"/>
</dbReference>
<keyword evidence="9" id="KW-0378">Hydrolase</keyword>
<dbReference type="GO" id="GO:0006627">
    <property type="term" value="P:protein processing involved in protein targeting to mitochondrion"/>
    <property type="evidence" value="ECO:0007669"/>
    <property type="project" value="TreeGrafter"/>
</dbReference>
<evidence type="ECO:0000256" key="3">
    <source>
        <dbReference type="ARBA" id="ARBA00004173"/>
    </source>
</evidence>
<evidence type="ECO:0000256" key="12">
    <source>
        <dbReference type="ARBA" id="ARBA00023049"/>
    </source>
</evidence>
<reference evidence="18" key="1">
    <citation type="submission" date="2020-11" db="EMBL/GenBank/DDBJ databases">
        <authorList>
            <person name="Tran Van P."/>
        </authorList>
    </citation>
    <scope>NUCLEOTIDE SEQUENCE</scope>
</reference>
<dbReference type="Pfam" id="PF00675">
    <property type="entry name" value="Peptidase_M16"/>
    <property type="match status" value="1"/>
</dbReference>
<dbReference type="InterPro" id="IPR007863">
    <property type="entry name" value="Peptidase_M16_C"/>
</dbReference>
<dbReference type="Pfam" id="PF05193">
    <property type="entry name" value="Peptidase_M16_C"/>
    <property type="match status" value="1"/>
</dbReference>
<dbReference type="FunFam" id="3.30.830.10:FF:000002">
    <property type="entry name" value="Mitochondrial-processing peptidase subunit beta"/>
    <property type="match status" value="1"/>
</dbReference>
<evidence type="ECO:0000256" key="13">
    <source>
        <dbReference type="ARBA" id="ARBA00023128"/>
    </source>
</evidence>
<dbReference type="AlphaFoldDB" id="A0A7R9K7N4"/>
<dbReference type="EMBL" id="OE844385">
    <property type="protein sequence ID" value="CAD7605244.1"/>
    <property type="molecule type" value="Genomic_DNA"/>
</dbReference>
<gene>
    <name evidence="18" type="ORF">TGEB3V08_LOCUS9451</name>
</gene>
<comment type="subcellular location">
    <subcellularLocation>
        <location evidence="3">Mitochondrion</location>
    </subcellularLocation>
</comment>
<evidence type="ECO:0000256" key="4">
    <source>
        <dbReference type="ARBA" id="ARBA00007261"/>
    </source>
</evidence>
<dbReference type="InterPro" id="IPR001431">
    <property type="entry name" value="Pept_M16_Zn_BS"/>
</dbReference>
<organism evidence="18">
    <name type="scientific">Timema genevievae</name>
    <name type="common">Walking stick</name>
    <dbReference type="NCBI Taxonomy" id="629358"/>
    <lineage>
        <taxon>Eukaryota</taxon>
        <taxon>Metazoa</taxon>
        <taxon>Ecdysozoa</taxon>
        <taxon>Arthropoda</taxon>
        <taxon>Hexapoda</taxon>
        <taxon>Insecta</taxon>
        <taxon>Pterygota</taxon>
        <taxon>Neoptera</taxon>
        <taxon>Polyneoptera</taxon>
        <taxon>Phasmatodea</taxon>
        <taxon>Timematodea</taxon>
        <taxon>Timematoidea</taxon>
        <taxon>Timematidae</taxon>
        <taxon>Timema</taxon>
    </lineage>
</organism>
<keyword evidence="8" id="KW-0479">Metal-binding</keyword>
<evidence type="ECO:0000256" key="15">
    <source>
        <dbReference type="RuleBase" id="RU004447"/>
    </source>
</evidence>
<comment type="catalytic activity">
    <reaction evidence="1">
        <text>Release of N-terminal transit peptides from precursor proteins imported into the mitochondrion, typically with Arg in position P2.</text>
        <dbReference type="EC" id="3.4.24.64"/>
    </reaction>
</comment>
<evidence type="ECO:0000256" key="10">
    <source>
        <dbReference type="ARBA" id="ARBA00022833"/>
    </source>
</evidence>
<dbReference type="FunFam" id="3.30.830.10:FF:000001">
    <property type="entry name" value="Mitochondrial-processing peptidase subunit beta, mitochondrial"/>
    <property type="match status" value="1"/>
</dbReference>
<evidence type="ECO:0000256" key="14">
    <source>
        <dbReference type="ARBA" id="ARBA00031018"/>
    </source>
</evidence>
<accession>A0A7R9K7N4</accession>
<evidence type="ECO:0000313" key="18">
    <source>
        <dbReference type="EMBL" id="CAD7605244.1"/>
    </source>
</evidence>
<dbReference type="Gene3D" id="3.30.830.10">
    <property type="entry name" value="Metalloenzyme, LuxS/M16 peptidase-like"/>
    <property type="match status" value="2"/>
</dbReference>
<dbReference type="PROSITE" id="PS00143">
    <property type="entry name" value="INSULINASE"/>
    <property type="match status" value="1"/>
</dbReference>
<evidence type="ECO:0000256" key="2">
    <source>
        <dbReference type="ARBA" id="ARBA00001947"/>
    </source>
</evidence>
<comment type="cofactor">
    <cofactor evidence="2">
        <name>Zn(2+)</name>
        <dbReference type="ChEBI" id="CHEBI:29105"/>
    </cofactor>
</comment>
<dbReference type="SUPFAM" id="SSF63411">
    <property type="entry name" value="LuxS/MPP-like metallohydrolase"/>
    <property type="match status" value="2"/>
</dbReference>
<dbReference type="InterPro" id="IPR011765">
    <property type="entry name" value="Pept_M16_N"/>
</dbReference>
<sequence length="474" mass="52582">MATNVLKFASALRNKTSLVKVPKRFQSTATAYKQALINVPPTNLTQLDNGLRVASEDSGAATATVGLWIDAGSRYENDDNNGVAHFLEHMAFKGTSKRSQTDLELEVENMGAHLNAYTSREQTVFYAKCLSKDVPKAIEILSDIIQNSKLGEVEIERERGVILREMQEVETNLQEVVFDHLHSTAYQGTSLGRTILGPTKNIKSLTRQDLLDYISSHYKSPRIVLSGAGGVNHEELVKLAGQHLGCLGTSYEQEIPSLLSPCRFTGSEIRVRDDSMPLAHVAVAVEGAGWTDSDNIPLMVANTLVGAWDRSQGGGVNNASHLSAAAAESNFAHSFQSFNTCYKDTGLWGIYWVCDPLKCEEMLFNVQSEWMRLCTTVTEAEVARARNLLKTNMLLQLDGTTPVCEDIGRQMLCYNRRIPLHELEARIESVSAKDVRDVAMKYIYDRCPAVAAVGPVENLPDYNRIRSSMYWLRL</sequence>
<dbReference type="PANTHER" id="PTHR11851:SF149">
    <property type="entry name" value="GH01077P"/>
    <property type="match status" value="1"/>
</dbReference>
<feature type="domain" description="Peptidase M16 N-terminal" evidence="16">
    <location>
        <begin position="52"/>
        <end position="198"/>
    </location>
</feature>
<proteinExistence type="inferred from homology"/>
<dbReference type="InterPro" id="IPR011249">
    <property type="entry name" value="Metalloenz_LuxS/M16"/>
</dbReference>
<evidence type="ECO:0000259" key="16">
    <source>
        <dbReference type="Pfam" id="PF00675"/>
    </source>
</evidence>
<keyword evidence="11" id="KW-0809">Transit peptide</keyword>
<keyword evidence="7" id="KW-0645">Protease</keyword>
<keyword evidence="12" id="KW-0482">Metalloprotease</keyword>
<evidence type="ECO:0000256" key="7">
    <source>
        <dbReference type="ARBA" id="ARBA00022670"/>
    </source>
</evidence>
<evidence type="ECO:0000259" key="17">
    <source>
        <dbReference type="Pfam" id="PF05193"/>
    </source>
</evidence>
<keyword evidence="10" id="KW-0862">Zinc</keyword>
<name>A0A7R9K7N4_TIMGE</name>
<dbReference type="InterPro" id="IPR050361">
    <property type="entry name" value="MPP/UQCRC_Complex"/>
</dbReference>
<evidence type="ECO:0000256" key="1">
    <source>
        <dbReference type="ARBA" id="ARBA00001098"/>
    </source>
</evidence>
<evidence type="ECO:0000256" key="8">
    <source>
        <dbReference type="ARBA" id="ARBA00022723"/>
    </source>
</evidence>